<accession>A0A7C4TC41</accession>
<feature type="domain" description="DUF6754" evidence="2">
    <location>
        <begin position="99"/>
        <end position="352"/>
    </location>
</feature>
<keyword evidence="1" id="KW-0472">Membrane</keyword>
<keyword evidence="1" id="KW-0812">Transmembrane</keyword>
<comment type="caution">
    <text evidence="3">The sequence shown here is derived from an EMBL/GenBank/DDBJ whole genome shotgun (WGS) entry which is preliminary data.</text>
</comment>
<keyword evidence="1" id="KW-1133">Transmembrane helix</keyword>
<proteinExistence type="predicted"/>
<dbReference type="SUPFAM" id="SSF49265">
    <property type="entry name" value="Fibronectin type III"/>
    <property type="match status" value="1"/>
</dbReference>
<sequence length="357" mass="39576">MFLLLMIVGQIELRVCDTPNDDGSSITVEWNAGPGYRIFEILRSTEPDGDFEKVYEAGAGETIFIDSDVKLGKNYFYKIVGRNDSFVTNSQVAGPVRPEVQYFNLARLPVLVCIIVLFAIIILYITRAKSGEKLFVRKIPALKAIEEAIGRATEMGKPVLYVPGIMDIDDPQTIASMSILSRVAEKTAEYGTSLYVPTSKSMAMTMAQQIVKESATRVGRPDWYNPDNIRYITDDQFAYVSAVDGIMLRERPATNFYLGTFYAESLILAETGHSTGAIQIAGTAMPDQLPFFVAACDFTLLGEELYAASAYLSQEPVQLGSLKGQDLGKLLFISVIVIGVLSQIFNWHFFINLFNIE</sequence>
<evidence type="ECO:0000313" key="3">
    <source>
        <dbReference type="EMBL" id="HGV97884.1"/>
    </source>
</evidence>
<protein>
    <recommendedName>
        <fullName evidence="2">DUF6754 domain-containing protein</fullName>
    </recommendedName>
</protein>
<dbReference type="Gene3D" id="2.60.40.10">
    <property type="entry name" value="Immunoglobulins"/>
    <property type="match status" value="1"/>
</dbReference>
<dbReference type="InterPro" id="IPR046642">
    <property type="entry name" value="DUF6754"/>
</dbReference>
<organism evidence="3">
    <name type="scientific">candidate division WOR-3 bacterium</name>
    <dbReference type="NCBI Taxonomy" id="2052148"/>
    <lineage>
        <taxon>Bacteria</taxon>
        <taxon>Bacteria division WOR-3</taxon>
    </lineage>
</organism>
<dbReference type="EMBL" id="DTGZ01000114">
    <property type="protein sequence ID" value="HGV97884.1"/>
    <property type="molecule type" value="Genomic_DNA"/>
</dbReference>
<feature type="transmembrane region" description="Helical" evidence="1">
    <location>
        <begin position="330"/>
        <end position="351"/>
    </location>
</feature>
<dbReference type="InterPro" id="IPR036116">
    <property type="entry name" value="FN3_sf"/>
</dbReference>
<reference evidence="3" key="1">
    <citation type="journal article" date="2020" name="mSystems">
        <title>Genome- and Community-Level Interaction Insights into Carbon Utilization and Element Cycling Functions of Hydrothermarchaeota in Hydrothermal Sediment.</title>
        <authorList>
            <person name="Zhou Z."/>
            <person name="Liu Y."/>
            <person name="Xu W."/>
            <person name="Pan J."/>
            <person name="Luo Z.H."/>
            <person name="Li M."/>
        </authorList>
    </citation>
    <scope>NUCLEOTIDE SEQUENCE [LARGE SCALE GENOMIC DNA]</scope>
    <source>
        <strain evidence="3">SpSt-774</strain>
    </source>
</reference>
<name>A0A7C4TC41_UNCW3</name>
<gene>
    <name evidence="3" type="ORF">ENV60_06275</name>
</gene>
<dbReference type="AlphaFoldDB" id="A0A7C4TC41"/>
<evidence type="ECO:0000259" key="2">
    <source>
        <dbReference type="Pfam" id="PF20539"/>
    </source>
</evidence>
<dbReference type="InterPro" id="IPR013783">
    <property type="entry name" value="Ig-like_fold"/>
</dbReference>
<dbReference type="Pfam" id="PF20539">
    <property type="entry name" value="DUF6754"/>
    <property type="match status" value="1"/>
</dbReference>
<evidence type="ECO:0000256" key="1">
    <source>
        <dbReference type="SAM" id="Phobius"/>
    </source>
</evidence>
<feature type="transmembrane region" description="Helical" evidence="1">
    <location>
        <begin position="105"/>
        <end position="125"/>
    </location>
</feature>